<reference evidence="1" key="2">
    <citation type="journal article" date="2015" name="Fish Shellfish Immunol.">
        <title>Early steps in the European eel (Anguilla anguilla)-Vibrio vulnificus interaction in the gills: Role of the RtxA13 toxin.</title>
        <authorList>
            <person name="Callol A."/>
            <person name="Pajuelo D."/>
            <person name="Ebbesson L."/>
            <person name="Teles M."/>
            <person name="MacKenzie S."/>
            <person name="Amaro C."/>
        </authorList>
    </citation>
    <scope>NUCLEOTIDE SEQUENCE</scope>
</reference>
<evidence type="ECO:0000313" key="1">
    <source>
        <dbReference type="EMBL" id="JAH20127.1"/>
    </source>
</evidence>
<sequence length="24" mass="2742">MVWFCQVGLEKGIHPLILCYASHP</sequence>
<dbReference type="EMBL" id="GBXM01088450">
    <property type="protein sequence ID" value="JAH20127.1"/>
    <property type="molecule type" value="Transcribed_RNA"/>
</dbReference>
<protein>
    <submittedName>
        <fullName evidence="1">Uncharacterized protein</fullName>
    </submittedName>
</protein>
<name>A0A0E9QUK4_ANGAN</name>
<accession>A0A0E9QUK4</accession>
<dbReference type="AlphaFoldDB" id="A0A0E9QUK4"/>
<reference evidence="1" key="1">
    <citation type="submission" date="2014-11" db="EMBL/GenBank/DDBJ databases">
        <authorList>
            <person name="Amaro Gonzalez C."/>
        </authorList>
    </citation>
    <scope>NUCLEOTIDE SEQUENCE</scope>
</reference>
<organism evidence="1">
    <name type="scientific">Anguilla anguilla</name>
    <name type="common">European freshwater eel</name>
    <name type="synonym">Muraena anguilla</name>
    <dbReference type="NCBI Taxonomy" id="7936"/>
    <lineage>
        <taxon>Eukaryota</taxon>
        <taxon>Metazoa</taxon>
        <taxon>Chordata</taxon>
        <taxon>Craniata</taxon>
        <taxon>Vertebrata</taxon>
        <taxon>Euteleostomi</taxon>
        <taxon>Actinopterygii</taxon>
        <taxon>Neopterygii</taxon>
        <taxon>Teleostei</taxon>
        <taxon>Anguilliformes</taxon>
        <taxon>Anguillidae</taxon>
        <taxon>Anguilla</taxon>
    </lineage>
</organism>
<proteinExistence type="predicted"/>